<proteinExistence type="predicted"/>
<reference evidence="2" key="1">
    <citation type="submission" date="2020-05" db="EMBL/GenBank/DDBJ databases">
        <title>WGS assembly of Panicum virgatum.</title>
        <authorList>
            <person name="Lovell J.T."/>
            <person name="Jenkins J."/>
            <person name="Shu S."/>
            <person name="Juenger T.E."/>
            <person name="Schmutz J."/>
        </authorList>
    </citation>
    <scope>NUCLEOTIDE SEQUENCE</scope>
    <source>
        <strain evidence="2">AP13</strain>
    </source>
</reference>
<name>A0A8T0T277_PANVG</name>
<accession>A0A8T0T277</accession>
<comment type="caution">
    <text evidence="2">The sequence shown here is derived from an EMBL/GenBank/DDBJ whole genome shotgun (WGS) entry which is preliminary data.</text>
</comment>
<keyword evidence="3" id="KW-1185">Reference proteome</keyword>
<protein>
    <submittedName>
        <fullName evidence="2">Uncharacterized protein</fullName>
    </submittedName>
</protein>
<evidence type="ECO:0000313" key="3">
    <source>
        <dbReference type="Proteomes" id="UP000823388"/>
    </source>
</evidence>
<feature type="region of interest" description="Disordered" evidence="1">
    <location>
        <begin position="31"/>
        <end position="57"/>
    </location>
</feature>
<dbReference type="AlphaFoldDB" id="A0A8T0T277"/>
<feature type="compositionally biased region" description="Polar residues" evidence="1">
    <location>
        <begin position="48"/>
        <end position="57"/>
    </location>
</feature>
<sequence>MLLKTLAVEKKGFYCYFTAFRWEQHAAWPFTPPPPPNLKQSKAKKNCHSTVFGGTSR</sequence>
<organism evidence="2 3">
    <name type="scientific">Panicum virgatum</name>
    <name type="common">Blackwell switchgrass</name>
    <dbReference type="NCBI Taxonomy" id="38727"/>
    <lineage>
        <taxon>Eukaryota</taxon>
        <taxon>Viridiplantae</taxon>
        <taxon>Streptophyta</taxon>
        <taxon>Embryophyta</taxon>
        <taxon>Tracheophyta</taxon>
        <taxon>Spermatophyta</taxon>
        <taxon>Magnoliopsida</taxon>
        <taxon>Liliopsida</taxon>
        <taxon>Poales</taxon>
        <taxon>Poaceae</taxon>
        <taxon>PACMAD clade</taxon>
        <taxon>Panicoideae</taxon>
        <taxon>Panicodae</taxon>
        <taxon>Paniceae</taxon>
        <taxon>Panicinae</taxon>
        <taxon>Panicum</taxon>
        <taxon>Panicum sect. Hiantes</taxon>
    </lineage>
</organism>
<evidence type="ECO:0000256" key="1">
    <source>
        <dbReference type="SAM" id="MobiDB-lite"/>
    </source>
</evidence>
<evidence type="ECO:0000313" key="2">
    <source>
        <dbReference type="EMBL" id="KAG2605261.1"/>
    </source>
</evidence>
<dbReference type="EMBL" id="CM029044">
    <property type="protein sequence ID" value="KAG2605261.1"/>
    <property type="molecule type" value="Genomic_DNA"/>
</dbReference>
<dbReference type="Proteomes" id="UP000823388">
    <property type="component" value="Chromosome 4N"/>
</dbReference>
<gene>
    <name evidence="2" type="ORF">PVAP13_4NG106019</name>
</gene>